<dbReference type="InterPro" id="IPR001251">
    <property type="entry name" value="CRAL-TRIO_dom"/>
</dbReference>
<dbReference type="OrthoDB" id="1434354at2759"/>
<dbReference type="Gene3D" id="3.40.525.10">
    <property type="entry name" value="CRAL-TRIO lipid binding domain"/>
    <property type="match status" value="1"/>
</dbReference>
<organism evidence="3">
    <name type="scientific">Eucalyptus grandis</name>
    <name type="common">Flooded gum</name>
    <dbReference type="NCBI Taxonomy" id="71139"/>
    <lineage>
        <taxon>Eukaryota</taxon>
        <taxon>Viridiplantae</taxon>
        <taxon>Streptophyta</taxon>
        <taxon>Embryophyta</taxon>
        <taxon>Tracheophyta</taxon>
        <taxon>Spermatophyta</taxon>
        <taxon>Magnoliopsida</taxon>
        <taxon>eudicotyledons</taxon>
        <taxon>Gunneridae</taxon>
        <taxon>Pentapetalae</taxon>
        <taxon>rosids</taxon>
        <taxon>malvids</taxon>
        <taxon>Myrtales</taxon>
        <taxon>Myrtaceae</taxon>
        <taxon>Myrtoideae</taxon>
        <taxon>Eucalypteae</taxon>
        <taxon>Eucalyptus</taxon>
    </lineage>
</organism>
<feature type="domain" description="CRAL-TRIO" evidence="2">
    <location>
        <begin position="245"/>
        <end position="405"/>
    </location>
</feature>
<accession>A0A059D5A3</accession>
<feature type="compositionally biased region" description="Polar residues" evidence="1">
    <location>
        <begin position="1"/>
        <end position="16"/>
    </location>
</feature>
<evidence type="ECO:0000259" key="2">
    <source>
        <dbReference type="PROSITE" id="PS50191"/>
    </source>
</evidence>
<evidence type="ECO:0000313" key="3">
    <source>
        <dbReference type="EMBL" id="KCW85591.1"/>
    </source>
</evidence>
<dbReference type="PANTHER" id="PTHR47041:SF2">
    <property type="entry name" value="SEC14 CYTOSOLIC FACTOR FAMILY PROTEIN _ PHOSPHOGLYCERIDE TRANSFER FAMILY PROTEIN"/>
    <property type="match status" value="1"/>
</dbReference>
<feature type="region of interest" description="Disordered" evidence="1">
    <location>
        <begin position="1"/>
        <end position="20"/>
    </location>
</feature>
<name>A0A059D5A3_EUCGR</name>
<dbReference type="SUPFAM" id="SSF52087">
    <property type="entry name" value="CRAL/TRIO domain"/>
    <property type="match status" value="1"/>
</dbReference>
<dbReference type="InParanoid" id="A0A059D5A3"/>
<dbReference type="SMART" id="SM00516">
    <property type="entry name" value="SEC14"/>
    <property type="match status" value="1"/>
</dbReference>
<reference evidence="3" key="1">
    <citation type="submission" date="2013-07" db="EMBL/GenBank/DDBJ databases">
        <title>The genome of Eucalyptus grandis.</title>
        <authorList>
            <person name="Schmutz J."/>
            <person name="Hayes R."/>
            <person name="Myburg A."/>
            <person name="Tuskan G."/>
            <person name="Grattapaglia D."/>
            <person name="Rokhsar D.S."/>
        </authorList>
    </citation>
    <scope>NUCLEOTIDE SEQUENCE</scope>
    <source>
        <tissue evidence="3">Leaf extractions</tissue>
    </source>
</reference>
<dbReference type="PANTHER" id="PTHR47041">
    <property type="entry name" value="SEC14 CYTOSOLIC FACTOR FAMILY PROTEIN / PHOSPHOGLYCERIDE TRANSFER FAMILY PROTEIN"/>
    <property type="match status" value="1"/>
</dbReference>
<dbReference type="EMBL" id="KK198754">
    <property type="protein sequence ID" value="KCW85591.1"/>
    <property type="molecule type" value="Genomic_DNA"/>
</dbReference>
<sequence length="483" mass="54695">MEDSQHNSNLNKNPETASFVPGKKVSQKSLVASRPKTFSKNKFSYRHIASLGHGRISSVVFGDVAFFLLKVAALETVRRFSRAKCPFAWRSLQALQLLCYPPLKWLQRWAPFRGLIKGMQTLSRPLLVLSVATAFSDQDEPTTESLDAVSDSQAYSNVRSDPATLQHTSDTKCTICDEAPQILASENWLVRLHKELEDQGITLPDRMDEDELHRFHVAANGDFSSLVSSIKRTVRWRETYGLLTEEELRAWSNLLFWHGFDLRHRPCLIVRLGLAFVTLPSHERPRFSQAIISQVEYGVLHLVNSESTRITVVVDCHGLSPYRIPMQIMRSCLTLLQDHYPGRLGCVFVIRLSPVLRVIAQTLLQVLRPATREKLRIYGGIYQKVLAESLPTLPLYLGGNCSCKKCRIMNNCDVLQPSETESPNSGADFSVVEDREEQCNVHNYERLRDGSTNWDMAVKTAMLVMLMFLALVTLLSDPENHPL</sequence>
<dbReference type="OMA" id="WNPFRVL"/>
<dbReference type="Gramene" id="KCW85591">
    <property type="protein sequence ID" value="KCW85591"/>
    <property type="gene ID" value="EUGRSUZ_B02383"/>
</dbReference>
<dbReference type="KEGG" id="egr:104432750"/>
<gene>
    <name evidence="3" type="ORF">EUGRSUZ_B02383</name>
</gene>
<dbReference type="Pfam" id="PF00650">
    <property type="entry name" value="CRAL_TRIO"/>
    <property type="match status" value="1"/>
</dbReference>
<evidence type="ECO:0000256" key="1">
    <source>
        <dbReference type="SAM" id="MobiDB-lite"/>
    </source>
</evidence>
<dbReference type="InterPro" id="IPR036865">
    <property type="entry name" value="CRAL-TRIO_dom_sf"/>
</dbReference>
<dbReference type="PROSITE" id="PS50191">
    <property type="entry name" value="CRAL_TRIO"/>
    <property type="match status" value="1"/>
</dbReference>
<protein>
    <recommendedName>
        <fullName evidence="2">CRAL-TRIO domain-containing protein</fullName>
    </recommendedName>
</protein>
<dbReference type="eggNOG" id="KOG1471">
    <property type="taxonomic scope" value="Eukaryota"/>
</dbReference>
<dbReference type="CDD" id="cd00170">
    <property type="entry name" value="SEC14"/>
    <property type="match status" value="1"/>
</dbReference>
<dbReference type="AlphaFoldDB" id="A0A059D5A3"/>
<dbReference type="FunCoup" id="A0A059D5A3">
    <property type="interactions" value="596"/>
</dbReference>
<proteinExistence type="predicted"/>
<dbReference type="STRING" id="71139.A0A059D5A3"/>